<evidence type="ECO:0000313" key="1">
    <source>
        <dbReference type="EMBL" id="KSU06747.1"/>
    </source>
</evidence>
<organism evidence="1 3">
    <name type="scientific">Lactococcus lactis subsp. lactis</name>
    <name type="common">Streptococcus lactis</name>
    <dbReference type="NCBI Taxonomy" id="1360"/>
    <lineage>
        <taxon>Bacteria</taxon>
        <taxon>Bacillati</taxon>
        <taxon>Bacillota</taxon>
        <taxon>Bacilli</taxon>
        <taxon>Lactobacillales</taxon>
        <taxon>Streptococcaceae</taxon>
        <taxon>Lactococcus</taxon>
    </lineage>
</organism>
<dbReference type="AlphaFoldDB" id="A0A0V8BU61"/>
<evidence type="ECO:0000313" key="3">
    <source>
        <dbReference type="Proteomes" id="UP000053058"/>
    </source>
</evidence>
<accession>A0A0V8BU61</accession>
<dbReference type="Proteomes" id="UP000053058">
    <property type="component" value="Unassembled WGS sequence"/>
</dbReference>
<evidence type="ECO:0000313" key="4">
    <source>
        <dbReference type="Proteomes" id="UP000053719"/>
    </source>
</evidence>
<dbReference type="EMBL" id="LKLN01000021">
    <property type="protein sequence ID" value="KSU06747.1"/>
    <property type="molecule type" value="Genomic_DNA"/>
</dbReference>
<protein>
    <submittedName>
        <fullName evidence="1">Prophage protein</fullName>
    </submittedName>
</protein>
<proteinExistence type="predicted"/>
<name>A0A0V8BU61_LACLL</name>
<dbReference type="InterPro" id="IPR046557">
    <property type="entry name" value="DUF6711"/>
</dbReference>
<dbReference type="RefSeq" id="WP_038600483.1">
    <property type="nucleotide sequence ID" value="NZ_CAKMAV010000002.1"/>
</dbReference>
<dbReference type="PATRIC" id="fig|1360.105.peg.2657"/>
<gene>
    <name evidence="1" type="ORF">KF282_0904</name>
    <name evidence="2" type="ORF">M20_0184</name>
</gene>
<dbReference type="Proteomes" id="UP000053719">
    <property type="component" value="Unassembled WGS sequence"/>
</dbReference>
<dbReference type="EMBL" id="LKLU01000004">
    <property type="protein sequence ID" value="KSU23399.1"/>
    <property type="molecule type" value="Genomic_DNA"/>
</dbReference>
<dbReference type="Pfam" id="PF20458">
    <property type="entry name" value="DUF6711"/>
    <property type="match status" value="1"/>
</dbReference>
<comment type="caution">
    <text evidence="1">The sequence shown here is derived from an EMBL/GenBank/DDBJ whole genome shotgun (WGS) entry which is preliminary data.</text>
</comment>
<reference evidence="3 4" key="1">
    <citation type="submission" date="2015-10" db="EMBL/GenBank/DDBJ databases">
        <title>Draft Genome Sequences of 11 Lactococcus lactis subspecies cremoris strains.</title>
        <authorList>
            <person name="Wels M."/>
            <person name="Backus L."/>
            <person name="Boekhorst J."/>
            <person name="Dijkstra A."/>
            <person name="Beerthuizen M."/>
            <person name="Kelly W."/>
            <person name="Siezen R."/>
            <person name="Bachmann H."/>
            <person name="Van Hijum S."/>
        </authorList>
    </citation>
    <scope>NUCLEOTIDE SEQUENCE [LARGE SCALE GENOMIC DNA]</scope>
    <source>
        <strain evidence="3">KF282</strain>
        <strain evidence="4">M20</strain>
    </source>
</reference>
<evidence type="ECO:0000313" key="2">
    <source>
        <dbReference type="EMBL" id="KSU23399.1"/>
    </source>
</evidence>
<reference evidence="1" key="2">
    <citation type="journal article" date="2017" name="Genome Announc.">
        <title>Draft Genome Sequences of 24 Lactococcus lactis Strains.</title>
        <authorList>
            <person name="Backus L."/>
            <person name="Wels M."/>
            <person name="Boekhorst J."/>
            <person name="Dijkstra A.R."/>
            <person name="Beerthuyzen M."/>
            <person name="Kelly W.J."/>
            <person name="Siezen R.J."/>
            <person name="van Hijum S.A."/>
            <person name="Bachmann H."/>
        </authorList>
    </citation>
    <scope>NUCLEOTIDE SEQUENCE</scope>
    <source>
        <strain evidence="1">KF282</strain>
        <strain evidence="2">M20</strain>
    </source>
</reference>
<sequence>MSAELQFNGVTVKTPKEFSVSISTIDADSSGRNANGEMVRDVIAQKTKLNIKWGPLSDSEVSDILQRINQPFFVVIYPDPQIGRQRSKTFYAGDSTMPSYSWNDKFKAMKWENLSVNLIEK</sequence>